<evidence type="ECO:0000313" key="8">
    <source>
        <dbReference type="Proteomes" id="UP000008748"/>
    </source>
</evidence>
<dbReference type="RefSeq" id="WP_006589141.1">
    <property type="nucleotide sequence ID" value="NZ_JH725076.1"/>
</dbReference>
<sequence>MIGLYIPRDTFIHRLNSWIKFLFLAVCTTMFFMVSSVLILVFFLLFVVLFYKGAQIPFIIVKKQFKSMGFLLIFLFVFQTLFNSWLTGIEVILRLVILFSLSSLISFTTKVSDMVDAIEAGLQPFRCFGINPSKVSMVISMAIRFIPLLSEKFNEVREAQQARGLNTNIVALAIPLIIRTIRMASEVAEALEARSYDSDVVDEVSHNERITK</sequence>
<evidence type="ECO:0000256" key="4">
    <source>
        <dbReference type="ARBA" id="ARBA00022989"/>
    </source>
</evidence>
<name>J0YTK7_9HYPH</name>
<comment type="subcellular location">
    <subcellularLocation>
        <location evidence="1">Membrane</location>
        <topology evidence="1">Multi-pass membrane protein</topology>
    </subcellularLocation>
</comment>
<dbReference type="InterPro" id="IPR003339">
    <property type="entry name" value="ABC/ECF_trnsptr_transmembrane"/>
</dbReference>
<dbReference type="AlphaFoldDB" id="J0YTK7"/>
<keyword evidence="4 6" id="KW-1133">Transmembrane helix</keyword>
<organism evidence="7 8">
    <name type="scientific">Bartonella birtlesii LL-WM9</name>
    <dbReference type="NCBI Taxonomy" id="1094552"/>
    <lineage>
        <taxon>Bacteria</taxon>
        <taxon>Pseudomonadati</taxon>
        <taxon>Pseudomonadota</taxon>
        <taxon>Alphaproteobacteria</taxon>
        <taxon>Hyphomicrobiales</taxon>
        <taxon>Bartonellaceae</taxon>
        <taxon>Bartonella</taxon>
    </lineage>
</organism>
<comment type="caution">
    <text evidence="7">The sequence shown here is derived from an EMBL/GenBank/DDBJ whole genome shotgun (WGS) entry which is preliminary data.</text>
</comment>
<dbReference type="HOGENOM" id="CLU_056469_4_1_5"/>
<dbReference type="EMBL" id="AIMC01000001">
    <property type="protein sequence ID" value="EJF78218.1"/>
    <property type="molecule type" value="Genomic_DNA"/>
</dbReference>
<reference evidence="7 8" key="1">
    <citation type="submission" date="2012-03" db="EMBL/GenBank/DDBJ databases">
        <title>The Genome Sequence of Bartonella birtlesii LL-WM9.</title>
        <authorList>
            <consortium name="The Broad Institute Genome Sequencing Platform"/>
            <consortium name="The Broad Institute Genome Sequencing Center for Infectious Disease"/>
            <person name="Feldgarden M."/>
            <person name="Kirby J."/>
            <person name="Kosoy M."/>
            <person name="Birtles R."/>
            <person name="Probert W.S."/>
            <person name="Chiaraviglio L."/>
            <person name="Young S.K."/>
            <person name="Zeng Q."/>
            <person name="Gargeya S."/>
            <person name="Fitzgerald M."/>
            <person name="Haas B."/>
            <person name="Abouelleil A."/>
            <person name="Alvarado L."/>
            <person name="Arachchi H.M."/>
            <person name="Berlin A."/>
            <person name="Chapman S.B."/>
            <person name="Gearin G."/>
            <person name="Goldberg J."/>
            <person name="Griggs A."/>
            <person name="Gujja S."/>
            <person name="Hansen M."/>
            <person name="Heiman D."/>
            <person name="Howarth C."/>
            <person name="Larimer J."/>
            <person name="Lui A."/>
            <person name="MacDonald P.J.P."/>
            <person name="McCowen C."/>
            <person name="Montmayeur A."/>
            <person name="Murphy C."/>
            <person name="Neiman D."/>
            <person name="Pearson M."/>
            <person name="Priest M."/>
            <person name="Roberts A."/>
            <person name="Saif S."/>
            <person name="Shea T."/>
            <person name="Sisk P."/>
            <person name="Stolte C."/>
            <person name="Sykes S."/>
            <person name="Wortman J."/>
            <person name="Nusbaum C."/>
            <person name="Birren B."/>
        </authorList>
    </citation>
    <scope>NUCLEOTIDE SEQUENCE [LARGE SCALE GENOMIC DNA]</scope>
    <source>
        <strain evidence="7 8">LL-WM9</strain>
    </source>
</reference>
<protein>
    <recommendedName>
        <fullName evidence="9">Cobalt transport protein</fullName>
    </recommendedName>
</protein>
<dbReference type="PATRIC" id="fig|1094552.3.peg.213"/>
<dbReference type="Proteomes" id="UP000008748">
    <property type="component" value="Unassembled WGS sequence"/>
</dbReference>
<feature type="transmembrane region" description="Helical" evidence="6">
    <location>
        <begin position="69"/>
        <end position="86"/>
    </location>
</feature>
<evidence type="ECO:0000256" key="6">
    <source>
        <dbReference type="SAM" id="Phobius"/>
    </source>
</evidence>
<evidence type="ECO:0000256" key="2">
    <source>
        <dbReference type="ARBA" id="ARBA00008564"/>
    </source>
</evidence>
<evidence type="ECO:0000256" key="5">
    <source>
        <dbReference type="ARBA" id="ARBA00023136"/>
    </source>
</evidence>
<evidence type="ECO:0008006" key="9">
    <source>
        <dbReference type="Google" id="ProtNLM"/>
    </source>
</evidence>
<dbReference type="GO" id="GO:0005886">
    <property type="term" value="C:plasma membrane"/>
    <property type="evidence" value="ECO:0007669"/>
    <property type="project" value="TreeGrafter"/>
</dbReference>
<proteinExistence type="inferred from homology"/>
<keyword evidence="8" id="KW-1185">Reference proteome</keyword>
<keyword evidence="3 6" id="KW-0812">Transmembrane</keyword>
<keyword evidence="5 6" id="KW-0472">Membrane</keyword>
<gene>
    <name evidence="7" type="ORF">ME7_00209</name>
</gene>
<dbReference type="Pfam" id="PF02361">
    <property type="entry name" value="CbiQ"/>
    <property type="match status" value="1"/>
</dbReference>
<feature type="transmembrane region" description="Helical" evidence="6">
    <location>
        <begin position="21"/>
        <end position="49"/>
    </location>
</feature>
<comment type="similarity">
    <text evidence="2">Belongs to the CbiQ family.</text>
</comment>
<evidence type="ECO:0000256" key="3">
    <source>
        <dbReference type="ARBA" id="ARBA00022692"/>
    </source>
</evidence>
<accession>J0YTK7</accession>
<dbReference type="PANTHER" id="PTHR33514:SF13">
    <property type="entry name" value="PROTEIN ABCI12, CHLOROPLASTIC"/>
    <property type="match status" value="1"/>
</dbReference>
<dbReference type="CDD" id="cd16914">
    <property type="entry name" value="EcfT"/>
    <property type="match status" value="1"/>
</dbReference>
<evidence type="ECO:0000313" key="7">
    <source>
        <dbReference type="EMBL" id="EJF78218.1"/>
    </source>
</evidence>
<evidence type="ECO:0000256" key="1">
    <source>
        <dbReference type="ARBA" id="ARBA00004141"/>
    </source>
</evidence>
<dbReference type="PANTHER" id="PTHR33514">
    <property type="entry name" value="PROTEIN ABCI12, CHLOROPLASTIC"/>
    <property type="match status" value="1"/>
</dbReference>